<reference evidence="1 2" key="1">
    <citation type="journal article" date="2012" name="Science">
        <title>The Paleozoic origin of enzymatic lignin decomposition reconstructed from 31 fungal genomes.</title>
        <authorList>
            <person name="Floudas D."/>
            <person name="Binder M."/>
            <person name="Riley R."/>
            <person name="Barry K."/>
            <person name="Blanchette R.A."/>
            <person name="Henrissat B."/>
            <person name="Martinez A.T."/>
            <person name="Otillar R."/>
            <person name="Spatafora J.W."/>
            <person name="Yadav J.S."/>
            <person name="Aerts A."/>
            <person name="Benoit I."/>
            <person name="Boyd A."/>
            <person name="Carlson A."/>
            <person name="Copeland A."/>
            <person name="Coutinho P.M."/>
            <person name="de Vries R.P."/>
            <person name="Ferreira P."/>
            <person name="Findley K."/>
            <person name="Foster B."/>
            <person name="Gaskell J."/>
            <person name="Glotzer D."/>
            <person name="Gorecki P."/>
            <person name="Heitman J."/>
            <person name="Hesse C."/>
            <person name="Hori C."/>
            <person name="Igarashi K."/>
            <person name="Jurgens J.A."/>
            <person name="Kallen N."/>
            <person name="Kersten P."/>
            <person name="Kohler A."/>
            <person name="Kuees U."/>
            <person name="Kumar T.K.A."/>
            <person name="Kuo A."/>
            <person name="LaButti K."/>
            <person name="Larrondo L.F."/>
            <person name="Lindquist E."/>
            <person name="Ling A."/>
            <person name="Lombard V."/>
            <person name="Lucas S."/>
            <person name="Lundell T."/>
            <person name="Martin R."/>
            <person name="McLaughlin D.J."/>
            <person name="Morgenstern I."/>
            <person name="Morin E."/>
            <person name="Murat C."/>
            <person name="Nagy L.G."/>
            <person name="Nolan M."/>
            <person name="Ohm R.A."/>
            <person name="Patyshakuliyeva A."/>
            <person name="Rokas A."/>
            <person name="Ruiz-Duenas F.J."/>
            <person name="Sabat G."/>
            <person name="Salamov A."/>
            <person name="Samejima M."/>
            <person name="Schmutz J."/>
            <person name="Slot J.C."/>
            <person name="St John F."/>
            <person name="Stenlid J."/>
            <person name="Sun H."/>
            <person name="Sun S."/>
            <person name="Syed K."/>
            <person name="Tsang A."/>
            <person name="Wiebenga A."/>
            <person name="Young D."/>
            <person name="Pisabarro A."/>
            <person name="Eastwood D.C."/>
            <person name="Martin F."/>
            <person name="Cullen D."/>
            <person name="Grigoriev I.V."/>
            <person name="Hibbett D.S."/>
        </authorList>
    </citation>
    <scope>NUCLEOTIDE SEQUENCE [LARGE SCALE GENOMIC DNA]</scope>
    <source>
        <strain evidence="1 2">DJM-731 SS1</strain>
    </source>
</reference>
<evidence type="ECO:0000313" key="1">
    <source>
        <dbReference type="EMBL" id="EJU02364.1"/>
    </source>
</evidence>
<dbReference type="HOGENOM" id="CLU_1660697_0_0_1"/>
<evidence type="ECO:0000313" key="2">
    <source>
        <dbReference type="Proteomes" id="UP000030653"/>
    </source>
</evidence>
<dbReference type="EMBL" id="JH795862">
    <property type="protein sequence ID" value="EJU02364.1"/>
    <property type="molecule type" value="Genomic_DNA"/>
</dbReference>
<proteinExistence type="predicted"/>
<name>M5G0U2_DACPD</name>
<keyword evidence="2" id="KW-1185">Reference proteome</keyword>
<protein>
    <submittedName>
        <fullName evidence="1">Uncharacterized protein</fullName>
    </submittedName>
</protein>
<dbReference type="GeneID" id="63685191"/>
<dbReference type="RefSeq" id="XP_040629258.1">
    <property type="nucleotide sequence ID" value="XM_040770129.1"/>
</dbReference>
<accession>M5G0U2</accession>
<dbReference type="Proteomes" id="UP000030653">
    <property type="component" value="Unassembled WGS sequence"/>
</dbReference>
<gene>
    <name evidence="1" type="ORF">DACRYDRAFT_116074</name>
</gene>
<dbReference type="AlphaFoldDB" id="M5G0U2"/>
<sequence length="159" mass="17974">MADLDVGGIYLRIYSGDKRYEVVFQDYQRGQCYRAEAEFGPFDTVYWHHGGSINDGATHGVWIFLKVAHIPSSLVSGFQQCHRDFATLLRNNSEARSTYTDLSSTMIGFLDFLQQRGFLAGSGLQLTKEAWDNQSPRNNHGLAPYPGRVVQPAYYKVVE</sequence>
<organism evidence="1 2">
    <name type="scientific">Dacryopinax primogenitus (strain DJM 731)</name>
    <name type="common">Brown rot fungus</name>
    <dbReference type="NCBI Taxonomy" id="1858805"/>
    <lineage>
        <taxon>Eukaryota</taxon>
        <taxon>Fungi</taxon>
        <taxon>Dikarya</taxon>
        <taxon>Basidiomycota</taxon>
        <taxon>Agaricomycotina</taxon>
        <taxon>Dacrymycetes</taxon>
        <taxon>Dacrymycetales</taxon>
        <taxon>Dacrymycetaceae</taxon>
        <taxon>Dacryopinax</taxon>
    </lineage>
</organism>